<evidence type="ECO:0000256" key="1">
    <source>
        <dbReference type="ARBA" id="ARBA00022722"/>
    </source>
</evidence>
<dbReference type="Gene3D" id="3.20.20.150">
    <property type="entry name" value="Divalent-metal-dependent TIM barrel enzymes"/>
    <property type="match status" value="1"/>
</dbReference>
<keyword evidence="1" id="KW-0540">Nuclease</keyword>
<dbReference type="GO" id="GO:0004519">
    <property type="term" value="F:endonuclease activity"/>
    <property type="evidence" value="ECO:0007669"/>
    <property type="project" value="UniProtKB-KW"/>
</dbReference>
<dbReference type="Proteomes" id="UP000655830">
    <property type="component" value="Unassembled WGS sequence"/>
</dbReference>
<accession>A0A926EHJ6</accession>
<dbReference type="InterPro" id="IPR036237">
    <property type="entry name" value="Xyl_isomerase-like_sf"/>
</dbReference>
<dbReference type="GO" id="GO:0009411">
    <property type="term" value="P:response to UV"/>
    <property type="evidence" value="ECO:0007669"/>
    <property type="project" value="InterPro"/>
</dbReference>
<dbReference type="RefSeq" id="WP_249334151.1">
    <property type="nucleotide sequence ID" value="NZ_JACRSY010000044.1"/>
</dbReference>
<reference evidence="7" key="1">
    <citation type="submission" date="2020-08" db="EMBL/GenBank/DDBJ databases">
        <title>Genome public.</title>
        <authorList>
            <person name="Liu C."/>
            <person name="Sun Q."/>
        </authorList>
    </citation>
    <scope>NUCLEOTIDE SEQUENCE</scope>
    <source>
        <strain evidence="7">NSJ-12</strain>
    </source>
</reference>
<sequence>MSSCKVRIGYACINLSLGKKFRTFRWKSVEDQDIQKIKEVIQHNIVLLGDIIYDNIKKNIFVYRVTAEIIPFIDKPEIKKLIEKHKILSEPKIQNEFERIRKWQKQYNLRISMHSSHFTMLASPKEDIVQRSIGELRAQSEFLKRIGGQNLVIHIGGAYGNKVETLERFKENLKTHKSEIDVERLTIENDDKTYTSEEVVRLCKELGLKWVYDYHHERCNPSKYANIIELLREYPPNKYHLSSGIGDIIKPPHADYILKEDMEGLINQLDLAGIKQADIIFEAKKKDLSIFEIMEPMENGYWKIKTTKL</sequence>
<name>A0A926EHJ6_9FIRM</name>
<evidence type="ECO:0000256" key="6">
    <source>
        <dbReference type="ARBA" id="ARBA00023204"/>
    </source>
</evidence>
<gene>
    <name evidence="7" type="primary">uvsE</name>
    <name evidence="7" type="ORF">H8718_17505</name>
</gene>
<dbReference type="EMBL" id="JACRSY010000044">
    <property type="protein sequence ID" value="MBC8581306.1"/>
    <property type="molecule type" value="Genomic_DNA"/>
</dbReference>
<evidence type="ECO:0000313" key="7">
    <source>
        <dbReference type="EMBL" id="MBC8581306.1"/>
    </source>
</evidence>
<keyword evidence="4" id="KW-0228">DNA excision</keyword>
<evidence type="ECO:0000313" key="8">
    <source>
        <dbReference type="Proteomes" id="UP000655830"/>
    </source>
</evidence>
<evidence type="ECO:0000256" key="4">
    <source>
        <dbReference type="ARBA" id="ARBA00022769"/>
    </source>
</evidence>
<dbReference type="SUPFAM" id="SSF51658">
    <property type="entry name" value="Xylose isomerase-like"/>
    <property type="match status" value="1"/>
</dbReference>
<proteinExistence type="predicted"/>
<evidence type="ECO:0000256" key="3">
    <source>
        <dbReference type="ARBA" id="ARBA00022763"/>
    </source>
</evidence>
<dbReference type="NCBIfam" id="TIGR00629">
    <property type="entry name" value="uvde"/>
    <property type="match status" value="1"/>
</dbReference>
<keyword evidence="5" id="KW-0378">Hydrolase</keyword>
<dbReference type="GO" id="GO:0016787">
    <property type="term" value="F:hydrolase activity"/>
    <property type="evidence" value="ECO:0007669"/>
    <property type="project" value="UniProtKB-KW"/>
</dbReference>
<keyword evidence="6" id="KW-0234">DNA repair</keyword>
<organism evidence="7 8">
    <name type="scientific">Zhenhengia yiwuensis</name>
    <dbReference type="NCBI Taxonomy" id="2763666"/>
    <lineage>
        <taxon>Bacteria</taxon>
        <taxon>Bacillati</taxon>
        <taxon>Bacillota</taxon>
        <taxon>Clostridia</taxon>
        <taxon>Lachnospirales</taxon>
        <taxon>Lachnospiraceae</taxon>
        <taxon>Zhenhengia</taxon>
    </lineage>
</organism>
<dbReference type="Pfam" id="PF03851">
    <property type="entry name" value="UvdE"/>
    <property type="match status" value="1"/>
</dbReference>
<dbReference type="InterPro" id="IPR004601">
    <property type="entry name" value="UvdE"/>
</dbReference>
<keyword evidence="8" id="KW-1185">Reference proteome</keyword>
<dbReference type="PANTHER" id="PTHR31290:SF5">
    <property type="entry name" value="UV-DAMAGE ENDONUCLEASE"/>
    <property type="match status" value="1"/>
</dbReference>
<dbReference type="GO" id="GO:0006289">
    <property type="term" value="P:nucleotide-excision repair"/>
    <property type="evidence" value="ECO:0007669"/>
    <property type="project" value="InterPro"/>
</dbReference>
<dbReference type="PANTHER" id="PTHR31290">
    <property type="entry name" value="UV-DAMAGE ENDONUCLEASE"/>
    <property type="match status" value="1"/>
</dbReference>
<dbReference type="AlphaFoldDB" id="A0A926EHJ6"/>
<evidence type="ECO:0000256" key="5">
    <source>
        <dbReference type="ARBA" id="ARBA00022801"/>
    </source>
</evidence>
<keyword evidence="3" id="KW-0227">DNA damage</keyword>
<evidence type="ECO:0000256" key="2">
    <source>
        <dbReference type="ARBA" id="ARBA00022759"/>
    </source>
</evidence>
<keyword evidence="2 7" id="KW-0255">Endonuclease</keyword>
<protein>
    <submittedName>
        <fullName evidence="7">UV DNA damage repair endonuclease UvsE</fullName>
    </submittedName>
</protein>
<comment type="caution">
    <text evidence="7">The sequence shown here is derived from an EMBL/GenBank/DDBJ whole genome shotgun (WGS) entry which is preliminary data.</text>
</comment>